<dbReference type="PANTHER" id="PTHR34374">
    <property type="entry name" value="LARGE RIBOSOMAL RNA SUBUNIT ACCUMULATION PROTEIN YCED HOMOLOG 1, CHLOROPLASTIC"/>
    <property type="match status" value="1"/>
</dbReference>
<accession>A0A0P1LMG7</accession>
<gene>
    <name evidence="2" type="ORF">JGI4_01858</name>
    <name evidence="1" type="ORF">JGI8_00623</name>
</gene>
<accession>A0A0S4N8W3</accession>
<dbReference type="EMBL" id="CZVI01000006">
    <property type="protein sequence ID" value="CUS82719.1"/>
    <property type="molecule type" value="Genomic_DNA"/>
</dbReference>
<protein>
    <recommendedName>
        <fullName evidence="5">DUF177 domain-containing protein</fullName>
    </recommendedName>
</protein>
<dbReference type="RefSeq" id="WP_075432646.1">
    <property type="nucleotide sequence ID" value="NZ_CZVI01000006.1"/>
</dbReference>
<dbReference type="AlphaFoldDB" id="A0A0P1LMG7"/>
<dbReference type="Proteomes" id="UP000182011">
    <property type="component" value="Unassembled WGS sequence"/>
</dbReference>
<reference evidence="1 4" key="2">
    <citation type="submission" date="2015-11" db="EMBL/GenBank/DDBJ databases">
        <authorList>
            <person name="Varghese N."/>
        </authorList>
    </citation>
    <scope>NUCLEOTIDE SEQUENCE [LARGE SCALE GENOMIC DNA]</scope>
    <source>
        <strain evidence="1 4">JGI-8</strain>
    </source>
</reference>
<accession>A0A0P1LVM6</accession>
<keyword evidence="4" id="KW-1185">Reference proteome</keyword>
<proteinExistence type="predicted"/>
<dbReference type="EMBL" id="FAOP01000007">
    <property type="protein sequence ID" value="CUU07660.1"/>
    <property type="molecule type" value="Genomic_DNA"/>
</dbReference>
<evidence type="ECO:0000313" key="2">
    <source>
        <dbReference type="EMBL" id="CUU07660.1"/>
    </source>
</evidence>
<name>A0A0P1LMG7_9BACT</name>
<accession>A0A0N7MYL1</accession>
<accession>A0A0P1LFL0</accession>
<dbReference type="STRING" id="1633631.GCA_001442925_01853"/>
<accession>A0A0P1P9W7</accession>
<dbReference type="Proteomes" id="UP000182200">
    <property type="component" value="Unassembled WGS sequence"/>
</dbReference>
<dbReference type="PANTHER" id="PTHR34374:SF1">
    <property type="entry name" value="LARGE RIBOSOMAL RNA SUBUNIT ACCUMULATION PROTEIN YCED HOMOLOG 1, CHLOROPLASTIC"/>
    <property type="match status" value="1"/>
</dbReference>
<accession>A0A0P1MD70</accession>
<evidence type="ECO:0008006" key="5">
    <source>
        <dbReference type="Google" id="ProtNLM"/>
    </source>
</evidence>
<dbReference type="Pfam" id="PF02620">
    <property type="entry name" value="YceD"/>
    <property type="match status" value="1"/>
</dbReference>
<reference evidence="2 3" key="1">
    <citation type="submission" date="2015-11" db="EMBL/GenBank/DDBJ databases">
        <authorList>
            <person name="Zhang Y."/>
            <person name="Guo Z."/>
        </authorList>
    </citation>
    <scope>NUCLEOTIDE SEQUENCE [LARGE SCALE GENOMIC DNA]</scope>
    <source>
        <strain evidence="2">JGI-4</strain>
    </source>
</reference>
<sequence length="175" mass="20618">MKINISRLSDGEHFYTFIVKPSDLELEEKRFNKPVYVEAKLEKSKRQFYLKANVYTVGRFQCDRCVEDFDMVLENSYNMYYVYDEEESKKYEPEEVVVITPETNEIDISDDVRQMVLLSVPMKLLCYEECLGLCPKCGKNLNFEVCTCKVEEIDPRWAPLLKLMESENLGKESEN</sequence>
<accession>A0A0N7MTU3</accession>
<accession>A0A0N7MSX7</accession>
<organism evidence="2 3">
    <name type="scientific">Candidatus Kryptonium thompsonii</name>
    <dbReference type="NCBI Taxonomy" id="1633631"/>
    <lineage>
        <taxon>Bacteria</taxon>
        <taxon>Pseudomonadati</taxon>
        <taxon>Candidatus Kryptoniota</taxon>
        <taxon>Candidatus Kryptonium</taxon>
    </lineage>
</organism>
<evidence type="ECO:0000313" key="1">
    <source>
        <dbReference type="EMBL" id="CUS82719.1"/>
    </source>
</evidence>
<accession>A0A0P1L7E0</accession>
<dbReference type="InterPro" id="IPR003772">
    <property type="entry name" value="YceD"/>
</dbReference>
<evidence type="ECO:0000313" key="4">
    <source>
        <dbReference type="Proteomes" id="UP000182200"/>
    </source>
</evidence>
<evidence type="ECO:0000313" key="3">
    <source>
        <dbReference type="Proteomes" id="UP000182011"/>
    </source>
</evidence>